<dbReference type="PANTHER" id="PTHR11893">
    <property type="entry name" value="INNEXIN"/>
    <property type="match status" value="1"/>
</dbReference>
<evidence type="ECO:0000256" key="9">
    <source>
        <dbReference type="ARBA" id="ARBA00022989"/>
    </source>
</evidence>
<evidence type="ECO:0000313" key="15">
    <source>
        <dbReference type="Proteomes" id="UP000050741"/>
    </source>
</evidence>
<dbReference type="InterPro" id="IPR000990">
    <property type="entry name" value="Innexin"/>
</dbReference>
<evidence type="ECO:0000256" key="5">
    <source>
        <dbReference type="ARBA" id="ARBA00022692"/>
    </source>
</evidence>
<proteinExistence type="inferred from homology"/>
<evidence type="ECO:0000313" key="16">
    <source>
        <dbReference type="WBParaSite" id="GPLIN_000934900"/>
    </source>
</evidence>
<feature type="transmembrane region" description="Helical" evidence="13">
    <location>
        <begin position="318"/>
        <end position="340"/>
    </location>
</feature>
<dbReference type="SUPFAM" id="SSF47473">
    <property type="entry name" value="EF-hand"/>
    <property type="match status" value="1"/>
</dbReference>
<evidence type="ECO:0000256" key="7">
    <source>
        <dbReference type="ARBA" id="ARBA00022868"/>
    </source>
</evidence>
<dbReference type="GO" id="GO:0005886">
    <property type="term" value="C:plasma membrane"/>
    <property type="evidence" value="ECO:0007669"/>
    <property type="project" value="UniProtKB-SubCell"/>
</dbReference>
<evidence type="ECO:0000256" key="2">
    <source>
        <dbReference type="ARBA" id="ARBA00004651"/>
    </source>
</evidence>
<dbReference type="Pfam" id="PF00876">
    <property type="entry name" value="Innexin"/>
    <property type="match status" value="1"/>
</dbReference>
<dbReference type="WBParaSite" id="GPLIN_000934900">
    <property type="protein sequence ID" value="GPLIN_000934900"/>
    <property type="gene ID" value="GPLIN_000934900"/>
</dbReference>
<dbReference type="GO" id="GO:0005243">
    <property type="term" value="F:gap junction channel activity"/>
    <property type="evidence" value="ECO:0007669"/>
    <property type="project" value="TreeGrafter"/>
</dbReference>
<dbReference type="PANTHER" id="PTHR11893:SF6">
    <property type="entry name" value="INNEXIN-16"/>
    <property type="match status" value="1"/>
</dbReference>
<accession>A0A183C902</accession>
<feature type="transmembrane region" description="Helical" evidence="13">
    <location>
        <begin position="469"/>
        <end position="494"/>
    </location>
</feature>
<evidence type="ECO:0000256" key="1">
    <source>
        <dbReference type="ARBA" id="ARBA00004610"/>
    </source>
</evidence>
<feature type="domain" description="EF-hand" evidence="14">
    <location>
        <begin position="54"/>
        <end position="89"/>
    </location>
</feature>
<feature type="transmembrane region" description="Helical" evidence="13">
    <location>
        <begin position="121"/>
        <end position="140"/>
    </location>
</feature>
<dbReference type="GO" id="GO:0005921">
    <property type="term" value="C:gap junction"/>
    <property type="evidence" value="ECO:0007669"/>
    <property type="project" value="UniProtKB-SubCell"/>
</dbReference>
<sequence>MHSVSVPDKFQCESSQECQEWYNIFRSFDSDNDGCVPVAELKLAVRSSAYQFGLSREEANVLLSDVDSNGDNFVDFPEFTRLMAHAKRMQLTRVILYAARSVLPRSQQTEAFRYLLEYNCFPPPIFMVLISIIQIGLYIYHEINYCGNDRFMPAKCAPVSGILFNKPYGEMITGHGAPKAGVRVWHHEPNKIKKFEQTAELNQAQGGRVLALCQSPCGEYVIAANQVCLCLSFFFLQFICYCKDEVLRIWHVWKMDESMRKQTQESVTANARKQLQDVAEGGESDGKTILGFCKMDATLKKFIAGVRKEHDDDVVDRAVYATSVYILGFFAVLIMAKQYVGDPLQCWLPAEYTGAWERYIENYCFVENTYYVAQNQSSKMLSPEHKSARRHYELRYYQWIPYILSVQALICYAPKMIFKILYSFSDLRVSDLIRLAYRGTKSHWEDGTLSKRIAQKLIARREATALISFNWYLTFSYLLMKLLFVLALSLQLFIINFSLATVDPLWGFTIIWKIAVDGDDWRNNGFFPRVTFCDLKTRDIGQSREHTVQCVLMINM</sequence>
<keyword evidence="5 13" id="KW-0812">Transmembrane</keyword>
<comment type="subcellular location">
    <subcellularLocation>
        <location evidence="1">Cell junction</location>
        <location evidence="1">Gap junction</location>
    </subcellularLocation>
    <subcellularLocation>
        <location evidence="2 13">Cell membrane</location>
        <topology evidence="2 13">Multi-pass membrane protein</topology>
    </subcellularLocation>
</comment>
<feature type="transmembrane region" description="Helical" evidence="13">
    <location>
        <begin position="399"/>
        <end position="418"/>
    </location>
</feature>
<protein>
    <recommendedName>
        <fullName evidence="13">Innexin</fullName>
    </recommendedName>
</protein>
<evidence type="ECO:0000256" key="6">
    <source>
        <dbReference type="ARBA" id="ARBA00022837"/>
    </source>
</evidence>
<keyword evidence="4" id="KW-1003">Cell membrane</keyword>
<keyword evidence="12 13" id="KW-0407">Ion channel</keyword>
<dbReference type="InterPro" id="IPR018247">
    <property type="entry name" value="EF_Hand_1_Ca_BS"/>
</dbReference>
<keyword evidence="8" id="KW-0965">Cell junction</keyword>
<evidence type="ECO:0000256" key="4">
    <source>
        <dbReference type="ARBA" id="ARBA00022475"/>
    </source>
</evidence>
<evidence type="ECO:0000256" key="3">
    <source>
        <dbReference type="ARBA" id="ARBA00022448"/>
    </source>
</evidence>
<comment type="function">
    <text evidence="13">Structural component of the gap junctions.</text>
</comment>
<keyword evidence="10 13" id="KW-0406">Ion transport</keyword>
<dbReference type="AlphaFoldDB" id="A0A183C902"/>
<dbReference type="CDD" id="cd00051">
    <property type="entry name" value="EFh"/>
    <property type="match status" value="1"/>
</dbReference>
<reference evidence="16" key="3">
    <citation type="submission" date="2016-06" db="UniProtKB">
        <authorList>
            <consortium name="WormBaseParasite"/>
        </authorList>
    </citation>
    <scope>IDENTIFICATION</scope>
</reference>
<name>A0A183C902_GLOPA</name>
<evidence type="ECO:0000256" key="13">
    <source>
        <dbReference type="RuleBase" id="RU010713"/>
    </source>
</evidence>
<dbReference type="Pfam" id="PF13499">
    <property type="entry name" value="EF-hand_7"/>
    <property type="match status" value="1"/>
</dbReference>
<organism evidence="15 16">
    <name type="scientific">Globodera pallida</name>
    <name type="common">Potato cyst nematode worm</name>
    <name type="synonym">Heterodera pallida</name>
    <dbReference type="NCBI Taxonomy" id="36090"/>
    <lineage>
        <taxon>Eukaryota</taxon>
        <taxon>Metazoa</taxon>
        <taxon>Ecdysozoa</taxon>
        <taxon>Nematoda</taxon>
        <taxon>Chromadorea</taxon>
        <taxon>Rhabditida</taxon>
        <taxon>Tylenchina</taxon>
        <taxon>Tylenchomorpha</taxon>
        <taxon>Tylenchoidea</taxon>
        <taxon>Heteroderidae</taxon>
        <taxon>Heteroderinae</taxon>
        <taxon>Globodera</taxon>
    </lineage>
</organism>
<dbReference type="SMART" id="SM00054">
    <property type="entry name" value="EFh"/>
    <property type="match status" value="2"/>
</dbReference>
<evidence type="ECO:0000259" key="14">
    <source>
        <dbReference type="PROSITE" id="PS50222"/>
    </source>
</evidence>
<keyword evidence="6" id="KW-0106">Calcium</keyword>
<evidence type="ECO:0000256" key="11">
    <source>
        <dbReference type="ARBA" id="ARBA00023136"/>
    </source>
</evidence>
<evidence type="ECO:0000256" key="10">
    <source>
        <dbReference type="ARBA" id="ARBA00023065"/>
    </source>
</evidence>
<comment type="similarity">
    <text evidence="13">Belongs to the pannexin family.</text>
</comment>
<dbReference type="Gene3D" id="1.10.238.10">
    <property type="entry name" value="EF-hand"/>
    <property type="match status" value="1"/>
</dbReference>
<gene>
    <name evidence="13" type="primary">inx</name>
</gene>
<keyword evidence="15" id="KW-1185">Reference proteome</keyword>
<dbReference type="GO" id="GO:0005509">
    <property type="term" value="F:calcium ion binding"/>
    <property type="evidence" value="ECO:0007669"/>
    <property type="project" value="InterPro"/>
</dbReference>
<evidence type="ECO:0000256" key="8">
    <source>
        <dbReference type="ARBA" id="ARBA00022949"/>
    </source>
</evidence>
<feature type="domain" description="EF-hand" evidence="14">
    <location>
        <begin position="16"/>
        <end position="51"/>
    </location>
</feature>
<dbReference type="InterPro" id="IPR011992">
    <property type="entry name" value="EF-hand-dom_pair"/>
</dbReference>
<reference evidence="15" key="2">
    <citation type="submission" date="2014-05" db="EMBL/GenBank/DDBJ databases">
        <title>The genome and life-stage specific transcriptomes of Globodera pallida elucidate key aspects of plant parasitism by a cyst nematode.</title>
        <authorList>
            <person name="Cotton J.A."/>
            <person name="Lilley C.J."/>
            <person name="Jones L.M."/>
            <person name="Kikuchi T."/>
            <person name="Reid A.J."/>
            <person name="Thorpe P."/>
            <person name="Tsai I.J."/>
            <person name="Beasley H."/>
            <person name="Blok V."/>
            <person name="Cock P.J.A."/>
            <person name="Van den Akker S.E."/>
            <person name="Holroyd N."/>
            <person name="Hunt M."/>
            <person name="Mantelin S."/>
            <person name="Naghra H."/>
            <person name="Pain A."/>
            <person name="Palomares-Rius J.E."/>
            <person name="Zarowiecki M."/>
            <person name="Berriman M."/>
            <person name="Jones J.T."/>
            <person name="Urwin P.E."/>
        </authorList>
    </citation>
    <scope>NUCLEOTIDE SEQUENCE [LARGE SCALE GENOMIC DNA]</scope>
    <source>
        <strain evidence="15">Lindley</strain>
    </source>
</reference>
<dbReference type="GO" id="GO:0034220">
    <property type="term" value="P:monoatomic ion transmembrane transport"/>
    <property type="evidence" value="ECO:0007669"/>
    <property type="project" value="UniProtKB-KW"/>
</dbReference>
<reference evidence="15" key="1">
    <citation type="submission" date="2013-12" db="EMBL/GenBank/DDBJ databases">
        <authorList>
            <person name="Aslett M."/>
        </authorList>
    </citation>
    <scope>NUCLEOTIDE SEQUENCE [LARGE SCALE GENOMIC DNA]</scope>
    <source>
        <strain evidence="15">Lindley</strain>
    </source>
</reference>
<keyword evidence="11 13" id="KW-0472">Membrane</keyword>
<dbReference type="PROSITE" id="PS00018">
    <property type="entry name" value="EF_HAND_1"/>
    <property type="match status" value="1"/>
</dbReference>
<dbReference type="Proteomes" id="UP000050741">
    <property type="component" value="Unassembled WGS sequence"/>
</dbReference>
<dbReference type="PRINTS" id="PR01262">
    <property type="entry name" value="INNEXIN"/>
</dbReference>
<dbReference type="PROSITE" id="PS50222">
    <property type="entry name" value="EF_HAND_2"/>
    <property type="match status" value="2"/>
</dbReference>
<keyword evidence="7" id="KW-0303">Gap junction</keyword>
<keyword evidence="9 13" id="KW-1133">Transmembrane helix</keyword>
<keyword evidence="3 13" id="KW-0813">Transport</keyword>
<dbReference type="PROSITE" id="PS51013">
    <property type="entry name" value="PANNEXIN"/>
    <property type="match status" value="1"/>
</dbReference>
<dbReference type="InterPro" id="IPR002048">
    <property type="entry name" value="EF_hand_dom"/>
</dbReference>
<evidence type="ECO:0000256" key="12">
    <source>
        <dbReference type="ARBA" id="ARBA00023303"/>
    </source>
</evidence>